<dbReference type="PANTHER" id="PTHR33307:SF6">
    <property type="entry name" value="ALPHA-RHAMNOSIDASE (EUROFUNG)-RELATED"/>
    <property type="match status" value="1"/>
</dbReference>
<evidence type="ECO:0000256" key="1">
    <source>
        <dbReference type="ARBA" id="ARBA00001445"/>
    </source>
</evidence>
<dbReference type="InterPro" id="IPR008902">
    <property type="entry name" value="Rhamnosid_concanavalin"/>
</dbReference>
<evidence type="ECO:0000256" key="3">
    <source>
        <dbReference type="ARBA" id="ARBA00022801"/>
    </source>
</evidence>
<dbReference type="InterPro" id="IPR035396">
    <property type="entry name" value="Bac_rhamnosid6H"/>
</dbReference>
<dbReference type="InterPro" id="IPR012341">
    <property type="entry name" value="6hp_glycosidase-like_sf"/>
</dbReference>
<sequence length="925" mass="106150">MIKSISILFCICVSIMRVGYARTPVDTELRLTLLKCESLKDPLGIDVLNPRLSWNIISEQRNVQQVAYQILVASTLENLKKGVGDLWDSKKTFSSNSIQIQYEGKGLQSRQDCYWKVRVWTNKGATNWSTAACWSMGLLQRTDWQSKWIGWDKPFPWDSVTKFSRLSARYFRKEFTIKKKIVSATAYISGLGLYELFINGEKVGKQVLAPSPTDYSKEVKYNTFDITQILKNGANAVGVVLGNGRFFTMRQNYKPWKWHNFGFPKLLLQIEIKYSDGSSKKIVSDDTWKMTADGPIRSNNEYDGEDYDATKEMKGWTLPGFNESKWFNAKYVLPPDGILSAQMNNNMQVMDSVKVKSIHQIGAKDYIIDFGQNMAGWLLLNVDGKGHSGDTITIRYAESLQPGGQLYVENLRDAKSTDHYILSGKNNERFAPQFVYHGFRYVEVRNYPGHPNDSNFLAEVVYDKMQTIGSFSCSDTTINQIFKNAYWTIRSDYKGMPVDCPQRNERQPWLGDRSTGCYGESFLFNNGNLYAKWLDDIQDAQKENGSIPDVAPTFWYYFKDDITWPSTYLNVANMLYHQYGDKQSIVKHYASMKKWMSYMQQQYMNSYLFSNDSYGDWCVPPESPKLIHSIDPERMTDGGLLATATYYKDLKLMEKFASIAHQSGDSLNFAELASKIKLAFNNKYFNQKKKYYSNNSITANLLPLTFGIVADKFKKDVFENIVNKTLKENKGHIGTGVIGTQFLMRGFTNNNRTDIAYQLATNRTYPSWGYMVANGATTIWELWNGNTASPKMNSQNHVMLLGDLLIWLFEDQAGIKSDLNQTAFKKIIMHPQINSKMQFVNATYQSPYGEIKSAWKKEGRFFYWNMRIPPNTTAEIYIPSSDQDPNISETNRAIAQLKDITFMKRENGYTIYTLGSGNYHFKSSF</sequence>
<gene>
    <name evidence="8" type="ORF">D6B99_08600</name>
</gene>
<dbReference type="Pfam" id="PF05592">
    <property type="entry name" value="Bac_rhamnosid"/>
    <property type="match status" value="1"/>
</dbReference>
<dbReference type="InterPro" id="IPR013737">
    <property type="entry name" value="Bac_rhamnosid_N"/>
</dbReference>
<dbReference type="Pfam" id="PF25788">
    <property type="entry name" value="Ig_Rha78A_N"/>
    <property type="match status" value="1"/>
</dbReference>
<dbReference type="InterPro" id="IPR013783">
    <property type="entry name" value="Ig-like_fold"/>
</dbReference>
<protein>
    <recommendedName>
        <fullName evidence="2">alpha-L-rhamnosidase</fullName>
        <ecNumber evidence="2">3.2.1.40</ecNumber>
    </recommendedName>
</protein>
<dbReference type="Pfam" id="PF17390">
    <property type="entry name" value="Bac_rhamnosid_C"/>
    <property type="match status" value="1"/>
</dbReference>
<keyword evidence="9" id="KW-1185">Reference proteome</keyword>
<evidence type="ECO:0000259" key="7">
    <source>
        <dbReference type="Pfam" id="PF17390"/>
    </source>
</evidence>
<dbReference type="PANTHER" id="PTHR33307">
    <property type="entry name" value="ALPHA-RHAMNOSIDASE (EUROFUNG)"/>
    <property type="match status" value="1"/>
</dbReference>
<dbReference type="InterPro" id="IPR016007">
    <property type="entry name" value="Alpha_rhamnosid"/>
</dbReference>
<proteinExistence type="predicted"/>
<evidence type="ECO:0000259" key="4">
    <source>
        <dbReference type="Pfam" id="PF05592"/>
    </source>
</evidence>
<dbReference type="InterPro" id="IPR008928">
    <property type="entry name" value="6-hairpin_glycosidase_sf"/>
</dbReference>
<feature type="domain" description="Alpha-L-rhamnosidase C-terminal" evidence="7">
    <location>
        <begin position="821"/>
        <end position="884"/>
    </location>
</feature>
<evidence type="ECO:0000259" key="5">
    <source>
        <dbReference type="Pfam" id="PF08531"/>
    </source>
</evidence>
<dbReference type="Gene3D" id="2.60.420.10">
    <property type="entry name" value="Maltose phosphorylase, domain 3"/>
    <property type="match status" value="1"/>
</dbReference>
<dbReference type="Pfam" id="PF08531">
    <property type="entry name" value="Bac_rhamnosid_N"/>
    <property type="match status" value="1"/>
</dbReference>
<dbReference type="GO" id="GO:0005975">
    <property type="term" value="P:carbohydrate metabolic process"/>
    <property type="evidence" value="ECO:0007669"/>
    <property type="project" value="InterPro"/>
</dbReference>
<dbReference type="Gene3D" id="2.60.40.10">
    <property type="entry name" value="Immunoglobulins"/>
    <property type="match status" value="1"/>
</dbReference>
<dbReference type="KEGG" id="ark:D6B99_08600"/>
<dbReference type="Pfam" id="PF17389">
    <property type="entry name" value="Bac_rhamnosid6H"/>
    <property type="match status" value="1"/>
</dbReference>
<comment type="catalytic activity">
    <reaction evidence="1">
        <text>Hydrolysis of terminal non-reducing alpha-L-rhamnose residues in alpha-L-rhamnosides.</text>
        <dbReference type="EC" id="3.2.1.40"/>
    </reaction>
</comment>
<evidence type="ECO:0000259" key="6">
    <source>
        <dbReference type="Pfam" id="PF17389"/>
    </source>
</evidence>
<evidence type="ECO:0000313" key="9">
    <source>
        <dbReference type="Proteomes" id="UP000266118"/>
    </source>
</evidence>
<accession>A0A386HPT2</accession>
<evidence type="ECO:0000256" key="2">
    <source>
        <dbReference type="ARBA" id="ARBA00012652"/>
    </source>
</evidence>
<dbReference type="Gene3D" id="1.50.10.10">
    <property type="match status" value="1"/>
</dbReference>
<reference evidence="8 9" key="1">
    <citation type="submission" date="2018-09" db="EMBL/GenBank/DDBJ databases">
        <title>Arachidicoccus sp. nov., a bacterium isolated from soil.</title>
        <authorList>
            <person name="Weon H.-Y."/>
            <person name="Kwon S.-W."/>
            <person name="Lee S.A."/>
        </authorList>
    </citation>
    <scope>NUCLEOTIDE SEQUENCE [LARGE SCALE GENOMIC DNA]</scope>
    <source>
        <strain evidence="8 9">KIS59-12</strain>
    </source>
</reference>
<dbReference type="Proteomes" id="UP000266118">
    <property type="component" value="Chromosome"/>
</dbReference>
<dbReference type="EMBL" id="CP032489">
    <property type="protein sequence ID" value="AYD47659.1"/>
    <property type="molecule type" value="Genomic_DNA"/>
</dbReference>
<feature type="domain" description="Alpha-L-rhamnosidase concanavalin-like" evidence="4">
    <location>
        <begin position="361"/>
        <end position="462"/>
    </location>
</feature>
<keyword evidence="3" id="KW-0378">Hydrolase</keyword>
<dbReference type="Gene3D" id="2.60.120.260">
    <property type="entry name" value="Galactose-binding domain-like"/>
    <property type="match status" value="2"/>
</dbReference>
<dbReference type="AlphaFoldDB" id="A0A386HPT2"/>
<name>A0A386HPT2_9BACT</name>
<dbReference type="OrthoDB" id="9766741at2"/>
<feature type="domain" description="Bacterial alpha-L-rhamnosidase N-terminal" evidence="5">
    <location>
        <begin position="179"/>
        <end position="350"/>
    </location>
</feature>
<dbReference type="GO" id="GO:0030596">
    <property type="term" value="F:alpha-L-rhamnosidase activity"/>
    <property type="evidence" value="ECO:0007669"/>
    <property type="project" value="UniProtKB-EC"/>
</dbReference>
<organism evidence="8 9">
    <name type="scientific">Arachidicoccus soli</name>
    <dbReference type="NCBI Taxonomy" id="2341117"/>
    <lineage>
        <taxon>Bacteria</taxon>
        <taxon>Pseudomonadati</taxon>
        <taxon>Bacteroidota</taxon>
        <taxon>Chitinophagia</taxon>
        <taxon>Chitinophagales</taxon>
        <taxon>Chitinophagaceae</taxon>
        <taxon>Arachidicoccus</taxon>
    </lineage>
</organism>
<dbReference type="EC" id="3.2.1.40" evidence="2"/>
<dbReference type="InterPro" id="IPR035398">
    <property type="entry name" value="Bac_rhamnosid_C"/>
</dbReference>
<dbReference type="PIRSF" id="PIRSF010631">
    <property type="entry name" value="A-rhamnsds"/>
    <property type="match status" value="1"/>
</dbReference>
<evidence type="ECO:0000313" key="8">
    <source>
        <dbReference type="EMBL" id="AYD47659.1"/>
    </source>
</evidence>
<feature type="domain" description="Alpha-L-rhamnosidase six-hairpin glycosidase" evidence="6">
    <location>
        <begin position="467"/>
        <end position="810"/>
    </location>
</feature>
<dbReference type="SUPFAM" id="SSF48208">
    <property type="entry name" value="Six-hairpin glycosidases"/>
    <property type="match status" value="1"/>
</dbReference>